<comment type="similarity">
    <text evidence="1">Belongs to the Gfa family.</text>
</comment>
<dbReference type="Pfam" id="PF04828">
    <property type="entry name" value="GFA"/>
    <property type="match status" value="1"/>
</dbReference>
<feature type="domain" description="CENP-V/GFA" evidence="4">
    <location>
        <begin position="8"/>
        <end position="130"/>
    </location>
</feature>
<evidence type="ECO:0000256" key="3">
    <source>
        <dbReference type="ARBA" id="ARBA00022833"/>
    </source>
</evidence>
<dbReference type="GO" id="GO:0016846">
    <property type="term" value="F:carbon-sulfur lyase activity"/>
    <property type="evidence" value="ECO:0007669"/>
    <property type="project" value="InterPro"/>
</dbReference>
<dbReference type="PANTHER" id="PTHR28620:SF1">
    <property type="entry name" value="CENP-V_GFA DOMAIN-CONTAINING PROTEIN"/>
    <property type="match status" value="1"/>
</dbReference>
<dbReference type="Gene3D" id="2.170.150.70">
    <property type="match status" value="1"/>
</dbReference>
<proteinExistence type="inferred from homology"/>
<reference evidence="5 6" key="1">
    <citation type="submission" date="2019-10" db="EMBL/GenBank/DDBJ databases">
        <title>Glaciimonas soli sp. nov., a psychrophilic bacterium isolated from the forest soil of a high elevation mountain in Taiwan.</title>
        <authorList>
            <person name="Wang L.-T."/>
            <person name="Shieh W.Y."/>
        </authorList>
    </citation>
    <scope>NUCLEOTIDE SEQUENCE [LARGE SCALE GENOMIC DNA]</scope>
    <source>
        <strain evidence="5 6">GS1</strain>
    </source>
</reference>
<evidence type="ECO:0000256" key="2">
    <source>
        <dbReference type="ARBA" id="ARBA00022723"/>
    </source>
</evidence>
<dbReference type="PANTHER" id="PTHR28620">
    <property type="entry name" value="CENTROMERE PROTEIN V"/>
    <property type="match status" value="1"/>
</dbReference>
<evidence type="ECO:0000313" key="6">
    <source>
        <dbReference type="Proteomes" id="UP000451565"/>
    </source>
</evidence>
<gene>
    <name evidence="5" type="ORF">GEV47_12590</name>
</gene>
<dbReference type="EMBL" id="WINI01000007">
    <property type="protein sequence ID" value="MQR01511.1"/>
    <property type="molecule type" value="Genomic_DNA"/>
</dbReference>
<dbReference type="GO" id="GO:0046872">
    <property type="term" value="F:metal ion binding"/>
    <property type="evidence" value="ECO:0007669"/>
    <property type="project" value="UniProtKB-KW"/>
</dbReference>
<accession>A0A843YW45</accession>
<dbReference type="InterPro" id="IPR011057">
    <property type="entry name" value="Mss4-like_sf"/>
</dbReference>
<dbReference type="AlphaFoldDB" id="A0A843YW45"/>
<evidence type="ECO:0000313" key="5">
    <source>
        <dbReference type="EMBL" id="MQR01511.1"/>
    </source>
</evidence>
<dbReference type="InterPro" id="IPR052355">
    <property type="entry name" value="CENP-V-like"/>
</dbReference>
<keyword evidence="3" id="KW-0862">Zinc</keyword>
<dbReference type="SUPFAM" id="SSF51316">
    <property type="entry name" value="Mss4-like"/>
    <property type="match status" value="1"/>
</dbReference>
<organism evidence="5 6">
    <name type="scientific">Glaciimonas soli</name>
    <dbReference type="NCBI Taxonomy" id="2590999"/>
    <lineage>
        <taxon>Bacteria</taxon>
        <taxon>Pseudomonadati</taxon>
        <taxon>Pseudomonadota</taxon>
        <taxon>Betaproteobacteria</taxon>
        <taxon>Burkholderiales</taxon>
        <taxon>Oxalobacteraceae</taxon>
        <taxon>Glaciimonas</taxon>
    </lineage>
</organism>
<name>A0A843YW45_9BURK</name>
<evidence type="ECO:0000256" key="1">
    <source>
        <dbReference type="ARBA" id="ARBA00005495"/>
    </source>
</evidence>
<protein>
    <submittedName>
        <fullName evidence="5">Aldehyde-activating protein</fullName>
    </submittedName>
</protein>
<sequence length="147" mass="16160">MTDNLYKLSGECHCGNINLDINLSKPPSSFQVRVCDCDFCRKHGAGFISDVHGSLLISVKHANQLGHYQQGSSLADFLFCKKCGVFMAVTFQSGGQLYSAVNSKAINENVVFGEIVPVSPKLLSALEKTDRWINNWFGDVSIQILDT</sequence>
<keyword evidence="2" id="KW-0479">Metal-binding</keyword>
<comment type="caution">
    <text evidence="5">The sequence shown here is derived from an EMBL/GenBank/DDBJ whole genome shotgun (WGS) entry which is preliminary data.</text>
</comment>
<dbReference type="PROSITE" id="PS51891">
    <property type="entry name" value="CENP_V_GFA"/>
    <property type="match status" value="1"/>
</dbReference>
<dbReference type="InterPro" id="IPR006913">
    <property type="entry name" value="CENP-V/GFA"/>
</dbReference>
<keyword evidence="6" id="KW-1185">Reference proteome</keyword>
<evidence type="ECO:0000259" key="4">
    <source>
        <dbReference type="PROSITE" id="PS51891"/>
    </source>
</evidence>
<dbReference type="Proteomes" id="UP000451565">
    <property type="component" value="Unassembled WGS sequence"/>
</dbReference>